<dbReference type="EMBL" id="LK052944">
    <property type="protein sequence ID" value="CDR44240.1"/>
    <property type="molecule type" value="Genomic_DNA"/>
</dbReference>
<dbReference type="Gene3D" id="4.10.240.10">
    <property type="entry name" value="Zn(2)-C6 fungal-type DNA-binding domain"/>
    <property type="match status" value="1"/>
</dbReference>
<feature type="region of interest" description="Disordered" evidence="1">
    <location>
        <begin position="1"/>
        <end position="133"/>
    </location>
</feature>
<feature type="compositionally biased region" description="Pro residues" evidence="1">
    <location>
        <begin position="396"/>
        <end position="407"/>
    </location>
</feature>
<feature type="compositionally biased region" description="Acidic residues" evidence="1">
    <location>
        <begin position="747"/>
        <end position="757"/>
    </location>
</feature>
<dbReference type="OrthoDB" id="2123952at2759"/>
<dbReference type="PROSITE" id="PS50048">
    <property type="entry name" value="ZN2_CY6_FUNGAL_2"/>
    <property type="match status" value="1"/>
</dbReference>
<dbReference type="GO" id="GO:0008270">
    <property type="term" value="F:zinc ion binding"/>
    <property type="evidence" value="ECO:0007669"/>
    <property type="project" value="InterPro"/>
</dbReference>
<organism evidence="3">
    <name type="scientific">Rhodotorula toruloides</name>
    <name type="common">Yeast</name>
    <name type="synonym">Rhodosporidium toruloides</name>
    <dbReference type="NCBI Taxonomy" id="5286"/>
    <lineage>
        <taxon>Eukaryota</taxon>
        <taxon>Fungi</taxon>
        <taxon>Dikarya</taxon>
        <taxon>Basidiomycota</taxon>
        <taxon>Pucciniomycotina</taxon>
        <taxon>Microbotryomycetes</taxon>
        <taxon>Sporidiobolales</taxon>
        <taxon>Sporidiobolaceae</taxon>
        <taxon>Rhodotorula</taxon>
    </lineage>
</organism>
<feature type="compositionally biased region" description="Low complexity" evidence="1">
    <location>
        <begin position="539"/>
        <end position="551"/>
    </location>
</feature>
<accession>A0A061B2S5</accession>
<dbReference type="Pfam" id="PF00172">
    <property type="entry name" value="Zn_clus"/>
    <property type="match status" value="1"/>
</dbReference>
<dbReference type="PROSITE" id="PS00463">
    <property type="entry name" value="ZN2_CY6_FUNGAL_1"/>
    <property type="match status" value="1"/>
</dbReference>
<dbReference type="InterPro" id="IPR001138">
    <property type="entry name" value="Zn2Cys6_DnaBD"/>
</dbReference>
<feature type="domain" description="Zn(2)-C6 fungal-type" evidence="2">
    <location>
        <begin position="135"/>
        <end position="164"/>
    </location>
</feature>
<feature type="region of interest" description="Disordered" evidence="1">
    <location>
        <begin position="318"/>
        <end position="426"/>
    </location>
</feature>
<gene>
    <name evidence="3" type="ORF">RHTO0S_09e01552g</name>
</gene>
<feature type="compositionally biased region" description="Low complexity" evidence="1">
    <location>
        <begin position="762"/>
        <end position="771"/>
    </location>
</feature>
<dbReference type="InterPro" id="IPR036864">
    <property type="entry name" value="Zn2-C6_fun-type_DNA-bd_sf"/>
</dbReference>
<dbReference type="AlphaFoldDB" id="A0A061B2S5"/>
<dbReference type="SUPFAM" id="SSF57701">
    <property type="entry name" value="Zn2/Cys6 DNA-binding domain"/>
    <property type="match status" value="1"/>
</dbReference>
<feature type="compositionally biased region" description="Basic residues" evidence="1">
    <location>
        <begin position="231"/>
        <end position="242"/>
    </location>
</feature>
<feature type="compositionally biased region" description="Low complexity" evidence="1">
    <location>
        <begin position="354"/>
        <end position="365"/>
    </location>
</feature>
<feature type="region of interest" description="Disordered" evidence="1">
    <location>
        <begin position="696"/>
        <end position="787"/>
    </location>
</feature>
<dbReference type="CDD" id="cd00067">
    <property type="entry name" value="GAL4"/>
    <property type="match status" value="1"/>
</dbReference>
<feature type="compositionally biased region" description="Basic and acidic residues" evidence="1">
    <location>
        <begin position="708"/>
        <end position="746"/>
    </location>
</feature>
<feature type="compositionally biased region" description="Acidic residues" evidence="1">
    <location>
        <begin position="777"/>
        <end position="787"/>
    </location>
</feature>
<reference evidence="3" key="1">
    <citation type="journal article" date="2014" name="Genome Announc.">
        <title>Draft genome sequence of Rhodosporidium toruloides CECT1137, an oleaginous yeast of biotechnological interest.</title>
        <authorList>
            <person name="Morin N."/>
            <person name="Calcas X."/>
            <person name="Devillers H."/>
            <person name="Durrens P."/>
            <person name="Sherman D.J."/>
            <person name="Nicaud J.-M."/>
            <person name="Neuveglise C."/>
        </authorList>
    </citation>
    <scope>NUCLEOTIDE SEQUENCE</scope>
    <source>
        <strain evidence="3">CECT1137</strain>
    </source>
</reference>
<evidence type="ECO:0000259" key="2">
    <source>
        <dbReference type="PROSITE" id="PS50048"/>
    </source>
</evidence>
<feature type="compositionally biased region" description="Polar residues" evidence="1">
    <location>
        <begin position="366"/>
        <end position="382"/>
    </location>
</feature>
<name>A0A061B2S5_RHOTO</name>
<dbReference type="SMART" id="SM00066">
    <property type="entry name" value="GAL4"/>
    <property type="match status" value="1"/>
</dbReference>
<protein>
    <submittedName>
        <fullName evidence="3">RHTO0S09e01552g1_1</fullName>
    </submittedName>
</protein>
<feature type="compositionally biased region" description="Acidic residues" evidence="1">
    <location>
        <begin position="42"/>
        <end position="76"/>
    </location>
</feature>
<sequence>MDPPIDPVLLALSPPRVGQTQRRRSRSTSARKSSLGDVQVGDGDESMDELGGDDELYQDSGSDADADGDIFVEDDTGAPATTNGKGAKKKKPSLSSGKKASGLSKQAKRLKEAMGSKGAGTTHIGQKGPAGLPTSCENCRSRKIKCSRHANCTSCQLRGETCVWRAEPPIKIAEWASAQGVINANHAECDRLRRIIQALSARYSARELIASVREGREPRNPPTLVDVPLRSRARQQGGKKKASPLEGAAGLLALALPHGFDSSALDDVQVDGDYQLPIPPVQPTGSSPFKLPVPPQPTEGVSSNELLDALSAVATNEAGANAHPASTSTSKPPSQPSLRVTIPSGPSSGPPSLPSALPFSLPAPSTNGHSRSATEGAQTRPASPTPDATFTTSRPPAAPPAQPPYPSYPTFLSQPSRAPPPLPSFPTRAPPPTFFYPVLPSPLMSPRSIASLAHTRHSALVSQRDPGNRLLRRIGHEERFDRAMESERVRARKEEVGREKGVVGGEQSVNGVDGNAEGEKKQDQPGTNGTPASPKDQQRQLAQQAALAWAASNGIAPASTNITSHPTDPPAASSSPSSSAAAYAAVEPYRPLARDVDPPLVDPGQRRRSSWLVSPVSGTSTGGFALLTTGRPVLSVDAAGATASAGAGGSSISALFRTPSALTSASSSGLFGRISLSPMRSAFPHSAIEEGLRPFSSIRMPGDEGEGDERFEPRIEGADEWARFEPRQEREGEREVAARAEARTVMEEEEEEEEMETEDGKSSVGVKSGRSTKGDDEAGSGESDGDE</sequence>
<feature type="region of interest" description="Disordered" evidence="1">
    <location>
        <begin position="215"/>
        <end position="244"/>
    </location>
</feature>
<feature type="compositionally biased region" description="Basic and acidic residues" evidence="1">
    <location>
        <begin position="483"/>
        <end position="501"/>
    </location>
</feature>
<feature type="compositionally biased region" description="Low complexity" evidence="1">
    <location>
        <begin position="570"/>
        <end position="579"/>
    </location>
</feature>
<feature type="compositionally biased region" description="Pro residues" evidence="1">
    <location>
        <begin position="417"/>
        <end position="426"/>
    </location>
</feature>
<feature type="region of interest" description="Disordered" evidence="1">
    <location>
        <begin position="273"/>
        <end position="302"/>
    </location>
</feature>
<feature type="compositionally biased region" description="Low complexity" evidence="1">
    <location>
        <begin position="93"/>
        <end position="105"/>
    </location>
</feature>
<feature type="region of interest" description="Disordered" evidence="1">
    <location>
        <begin position="483"/>
        <end position="579"/>
    </location>
</feature>
<proteinExistence type="predicted"/>
<dbReference type="GO" id="GO:0000981">
    <property type="term" value="F:DNA-binding transcription factor activity, RNA polymerase II-specific"/>
    <property type="evidence" value="ECO:0007669"/>
    <property type="project" value="InterPro"/>
</dbReference>
<evidence type="ECO:0000313" key="3">
    <source>
        <dbReference type="EMBL" id="CDR44240.1"/>
    </source>
</evidence>
<evidence type="ECO:0000256" key="1">
    <source>
        <dbReference type="SAM" id="MobiDB-lite"/>
    </source>
</evidence>